<keyword evidence="7" id="KW-0472">Membrane</keyword>
<dbReference type="Pfam" id="PF00005">
    <property type="entry name" value="ABC_tran"/>
    <property type="match status" value="1"/>
</dbReference>
<dbReference type="InterPro" id="IPR008995">
    <property type="entry name" value="Mo/tungstate-bd_C_term_dom"/>
</dbReference>
<keyword evidence="6" id="KW-1278">Translocase</keyword>
<dbReference type="GO" id="GO:0015689">
    <property type="term" value="P:molybdate ion transport"/>
    <property type="evidence" value="ECO:0007669"/>
    <property type="project" value="InterPro"/>
</dbReference>
<sequence length="356" mass="39152">MALTVNAQIILNQWQGHFDFELPHRPSSRLSCAVLGASGAGKSSLLNVLAGTIEAHGSLHWNEQALLSAKHQVPAYLRPITLSYQDSRLFPHLNVIQNLMLVAKQHNTQCDISALVSLTQIQALLEQHPDQLSGGQRQRVAIARALLSAPELLLLDEPVSALERSTRRQILLRLKVWLNERHIGLMFATHSAEEACLICQHALLLEQGTVIAQGSPASLCADSRYSHLIDTRAGSVLNVQVVGYDSDQHLTLLNLAGQQLTVPAEEPTHSDALFVKVAADEVILATQVLQHCSVQNCLTTHIQRVVEHKDGQLMLELSLDGQTLLAAITRRAYDQLELKQGMQVLAYIKAMSLHPL</sequence>
<dbReference type="GO" id="GO:0016887">
    <property type="term" value="F:ATP hydrolysis activity"/>
    <property type="evidence" value="ECO:0007669"/>
    <property type="project" value="InterPro"/>
</dbReference>
<feature type="domain" description="ABC transporter" evidence="9">
    <location>
        <begin position="2"/>
        <end position="232"/>
    </location>
</feature>
<evidence type="ECO:0000256" key="8">
    <source>
        <dbReference type="PROSITE-ProRule" id="PRU01213"/>
    </source>
</evidence>
<dbReference type="PROSITE" id="PS51866">
    <property type="entry name" value="MOP"/>
    <property type="match status" value="1"/>
</dbReference>
<evidence type="ECO:0000259" key="10">
    <source>
        <dbReference type="PROSITE" id="PS51866"/>
    </source>
</evidence>
<dbReference type="PROSITE" id="PS00211">
    <property type="entry name" value="ABC_TRANSPORTER_1"/>
    <property type="match status" value="1"/>
</dbReference>
<reference evidence="11 12" key="1">
    <citation type="journal article" date="2013" name="Antonie Van Leeuwenhoek">
        <title>Echinimonas agarilytica gen. nov., sp. nov., a new gammaproteobacterium isolated from the sea urchin Strongylocentrotus intermedius.</title>
        <authorList>
            <person name="Nedashkovskaya O.I."/>
            <person name="Stenkova A.M."/>
            <person name="Zhukova N.V."/>
            <person name="Van Trappen S."/>
            <person name="Lee J.S."/>
            <person name="Kim S.B."/>
        </authorList>
    </citation>
    <scope>NUCLEOTIDE SEQUENCE [LARGE SCALE GENOMIC DNA]</scope>
    <source>
        <strain evidence="11 12">KMM 6351</strain>
    </source>
</reference>
<accession>A0AA41W4V9</accession>
<dbReference type="SUPFAM" id="SSF50331">
    <property type="entry name" value="MOP-like"/>
    <property type="match status" value="1"/>
</dbReference>
<protein>
    <submittedName>
        <fullName evidence="11">ATP-binding cassette domain-containing protein</fullName>
    </submittedName>
</protein>
<dbReference type="SMART" id="SM00382">
    <property type="entry name" value="AAA"/>
    <property type="match status" value="1"/>
</dbReference>
<name>A0AA41W4V9_9GAMM</name>
<dbReference type="AlphaFoldDB" id="A0AA41W4V9"/>
<keyword evidence="4" id="KW-0547">Nucleotide-binding</keyword>
<evidence type="ECO:0000256" key="3">
    <source>
        <dbReference type="ARBA" id="ARBA00022505"/>
    </source>
</evidence>
<dbReference type="PROSITE" id="PS50893">
    <property type="entry name" value="ABC_TRANSPORTER_2"/>
    <property type="match status" value="1"/>
</dbReference>
<dbReference type="Proteomes" id="UP001165393">
    <property type="component" value="Unassembled WGS sequence"/>
</dbReference>
<dbReference type="GO" id="GO:0005524">
    <property type="term" value="F:ATP binding"/>
    <property type="evidence" value="ECO:0007669"/>
    <property type="project" value="UniProtKB-KW"/>
</dbReference>
<keyword evidence="1" id="KW-0813">Transport</keyword>
<keyword evidence="5 11" id="KW-0067">ATP-binding</keyword>
<dbReference type="EMBL" id="JAMQGP010000002">
    <property type="protein sequence ID" value="MCM2679017.1"/>
    <property type="molecule type" value="Genomic_DNA"/>
</dbReference>
<dbReference type="Gene3D" id="3.40.50.300">
    <property type="entry name" value="P-loop containing nucleotide triphosphate hydrolases"/>
    <property type="match status" value="1"/>
</dbReference>
<keyword evidence="3 8" id="KW-0500">Molybdenum</keyword>
<dbReference type="InterPro" id="IPR017871">
    <property type="entry name" value="ABC_transporter-like_CS"/>
</dbReference>
<dbReference type="InterPro" id="IPR050334">
    <property type="entry name" value="Molybdenum_import_ModC"/>
</dbReference>
<comment type="caution">
    <text evidence="11">The sequence shown here is derived from an EMBL/GenBank/DDBJ whole genome shotgun (WGS) entry which is preliminary data.</text>
</comment>
<evidence type="ECO:0000256" key="1">
    <source>
        <dbReference type="ARBA" id="ARBA00022448"/>
    </source>
</evidence>
<evidence type="ECO:0000256" key="7">
    <source>
        <dbReference type="ARBA" id="ARBA00023136"/>
    </source>
</evidence>
<dbReference type="InterPro" id="IPR027417">
    <property type="entry name" value="P-loop_NTPase"/>
</dbReference>
<dbReference type="Gene3D" id="2.40.50.100">
    <property type="match status" value="1"/>
</dbReference>
<dbReference type="PANTHER" id="PTHR43514:SF4">
    <property type="entry name" value="ABC TRANSPORTER I FAMILY MEMBER 10"/>
    <property type="match status" value="1"/>
</dbReference>
<dbReference type="RefSeq" id="WP_251260385.1">
    <property type="nucleotide sequence ID" value="NZ_JAMQGP010000002.1"/>
</dbReference>
<proteinExistence type="predicted"/>
<gene>
    <name evidence="11" type="ORF">NAF29_04910</name>
</gene>
<dbReference type="InterPro" id="IPR004606">
    <property type="entry name" value="Mop_domain"/>
</dbReference>
<dbReference type="SUPFAM" id="SSF52540">
    <property type="entry name" value="P-loop containing nucleoside triphosphate hydrolases"/>
    <property type="match status" value="1"/>
</dbReference>
<dbReference type="Pfam" id="PF03459">
    <property type="entry name" value="TOBE"/>
    <property type="match status" value="1"/>
</dbReference>
<dbReference type="InterPro" id="IPR005116">
    <property type="entry name" value="Transp-assoc_OB_typ1"/>
</dbReference>
<dbReference type="InterPro" id="IPR003439">
    <property type="entry name" value="ABC_transporter-like_ATP-bd"/>
</dbReference>
<dbReference type="PANTHER" id="PTHR43514">
    <property type="entry name" value="ABC TRANSPORTER I FAMILY MEMBER 10"/>
    <property type="match status" value="1"/>
</dbReference>
<evidence type="ECO:0000313" key="11">
    <source>
        <dbReference type="EMBL" id="MCM2679017.1"/>
    </source>
</evidence>
<evidence type="ECO:0000313" key="12">
    <source>
        <dbReference type="Proteomes" id="UP001165393"/>
    </source>
</evidence>
<evidence type="ECO:0000256" key="6">
    <source>
        <dbReference type="ARBA" id="ARBA00022967"/>
    </source>
</evidence>
<organism evidence="11 12">
    <name type="scientific">Echinimonas agarilytica</name>
    <dbReference type="NCBI Taxonomy" id="1215918"/>
    <lineage>
        <taxon>Bacteria</taxon>
        <taxon>Pseudomonadati</taxon>
        <taxon>Pseudomonadota</taxon>
        <taxon>Gammaproteobacteria</taxon>
        <taxon>Alteromonadales</taxon>
        <taxon>Echinimonadaceae</taxon>
        <taxon>Echinimonas</taxon>
    </lineage>
</organism>
<evidence type="ECO:0000256" key="4">
    <source>
        <dbReference type="ARBA" id="ARBA00022741"/>
    </source>
</evidence>
<dbReference type="InterPro" id="IPR003593">
    <property type="entry name" value="AAA+_ATPase"/>
</dbReference>
<evidence type="ECO:0000256" key="5">
    <source>
        <dbReference type="ARBA" id="ARBA00022840"/>
    </source>
</evidence>
<feature type="domain" description="Mop" evidence="10">
    <location>
        <begin position="291"/>
        <end position="356"/>
    </location>
</feature>
<evidence type="ECO:0000259" key="9">
    <source>
        <dbReference type="PROSITE" id="PS50893"/>
    </source>
</evidence>
<keyword evidence="12" id="KW-1185">Reference proteome</keyword>
<keyword evidence="2" id="KW-1003">Cell membrane</keyword>
<evidence type="ECO:0000256" key="2">
    <source>
        <dbReference type="ARBA" id="ARBA00022475"/>
    </source>
</evidence>